<dbReference type="Pfam" id="PF26100">
    <property type="entry name" value="RAG1_RNase_H"/>
    <property type="match status" value="1"/>
</dbReference>
<accession>A0A814K7K1</accession>
<evidence type="ECO:0000313" key="3">
    <source>
        <dbReference type="EMBL" id="CAF1377954.1"/>
    </source>
</evidence>
<evidence type="ECO:0000313" key="5">
    <source>
        <dbReference type="EMBL" id="CAF4186675.1"/>
    </source>
</evidence>
<keyword evidence="6" id="KW-1185">Reference proteome</keyword>
<protein>
    <recommendedName>
        <fullName evidence="1">V(D)J recombination-activating protein 1 RNase H domain-containing protein</fullName>
    </recommendedName>
</protein>
<dbReference type="Proteomes" id="UP000663829">
    <property type="component" value="Unassembled WGS sequence"/>
</dbReference>
<name>A0A814K7K1_9BILA</name>
<gene>
    <name evidence="2" type="ORF">GPM918_LOCUS16133</name>
    <name evidence="3" type="ORF">OVA965_LOCUS31980</name>
    <name evidence="4" type="ORF">SRO942_LOCUS16133</name>
    <name evidence="5" type="ORF">TMI583_LOCUS32827</name>
</gene>
<comment type="caution">
    <text evidence="2">The sequence shown here is derived from an EMBL/GenBank/DDBJ whole genome shotgun (WGS) entry which is preliminary data.</text>
</comment>
<evidence type="ECO:0000313" key="2">
    <source>
        <dbReference type="EMBL" id="CAF1048025.1"/>
    </source>
</evidence>
<dbReference type="AlphaFoldDB" id="A0A814K7K1"/>
<dbReference type="EMBL" id="CAJOBC010004178">
    <property type="protein sequence ID" value="CAF3817759.1"/>
    <property type="molecule type" value="Genomic_DNA"/>
</dbReference>
<dbReference type="EMBL" id="CAJNOQ010004178">
    <property type="protein sequence ID" value="CAF1048025.1"/>
    <property type="molecule type" value="Genomic_DNA"/>
</dbReference>
<reference evidence="2" key="1">
    <citation type="submission" date="2021-02" db="EMBL/GenBank/DDBJ databases">
        <authorList>
            <person name="Nowell W R."/>
        </authorList>
    </citation>
    <scope>NUCLEOTIDE SEQUENCE</scope>
</reference>
<dbReference type="EMBL" id="CAJNOK010024536">
    <property type="protein sequence ID" value="CAF1377954.1"/>
    <property type="molecule type" value="Genomic_DNA"/>
</dbReference>
<proteinExistence type="predicted"/>
<feature type="domain" description="V(D)J recombination-activating protein 1 RNase H" evidence="1">
    <location>
        <begin position="53"/>
        <end position="125"/>
    </location>
</feature>
<dbReference type="InterPro" id="IPR058554">
    <property type="entry name" value="RAG1_RNase_H"/>
</dbReference>
<dbReference type="OrthoDB" id="8197165at2759"/>
<dbReference type="Proteomes" id="UP000682733">
    <property type="component" value="Unassembled WGS sequence"/>
</dbReference>
<evidence type="ECO:0000313" key="6">
    <source>
        <dbReference type="Proteomes" id="UP000663829"/>
    </source>
</evidence>
<dbReference type="Proteomes" id="UP000677228">
    <property type="component" value="Unassembled WGS sequence"/>
</dbReference>
<evidence type="ECO:0000259" key="1">
    <source>
        <dbReference type="Pfam" id="PF26100"/>
    </source>
</evidence>
<evidence type="ECO:0000313" key="4">
    <source>
        <dbReference type="EMBL" id="CAF3817759.1"/>
    </source>
</evidence>
<dbReference type="EMBL" id="CAJOBA010046220">
    <property type="protein sequence ID" value="CAF4186675.1"/>
    <property type="molecule type" value="Genomic_DNA"/>
</dbReference>
<sequence length="177" mass="20664">MKSHLDLSRNQMDFLKGFLDPYIKIPNREYVRNYCNDLLPATSVPTKLEYRKKTGHDGAGNMSIYKSKDMPMQNTNIFSKMFVPLSLKDSTGEVVWRNESPNSSHWCRPLGLIAEKESAELLWFVNGVFEPGETSQRQNGVKVEYNNVQYELFVMYNTTDRPERSRLDKRNLLFRGR</sequence>
<dbReference type="Proteomes" id="UP000681722">
    <property type="component" value="Unassembled WGS sequence"/>
</dbReference>
<organism evidence="2 6">
    <name type="scientific">Didymodactylos carnosus</name>
    <dbReference type="NCBI Taxonomy" id="1234261"/>
    <lineage>
        <taxon>Eukaryota</taxon>
        <taxon>Metazoa</taxon>
        <taxon>Spiralia</taxon>
        <taxon>Gnathifera</taxon>
        <taxon>Rotifera</taxon>
        <taxon>Eurotatoria</taxon>
        <taxon>Bdelloidea</taxon>
        <taxon>Philodinida</taxon>
        <taxon>Philodinidae</taxon>
        <taxon>Didymodactylos</taxon>
    </lineage>
</organism>